<reference evidence="2 3" key="1">
    <citation type="journal article" date="2021" name="Nat. Plants">
        <title>The Taxus genome provides insights into paclitaxel biosynthesis.</title>
        <authorList>
            <person name="Xiong X."/>
            <person name="Gou J."/>
            <person name="Liao Q."/>
            <person name="Li Y."/>
            <person name="Zhou Q."/>
            <person name="Bi G."/>
            <person name="Li C."/>
            <person name="Du R."/>
            <person name="Wang X."/>
            <person name="Sun T."/>
            <person name="Guo L."/>
            <person name="Liang H."/>
            <person name="Lu P."/>
            <person name="Wu Y."/>
            <person name="Zhang Z."/>
            <person name="Ro D.K."/>
            <person name="Shang Y."/>
            <person name="Huang S."/>
            <person name="Yan J."/>
        </authorList>
    </citation>
    <scope>NUCLEOTIDE SEQUENCE [LARGE SCALE GENOMIC DNA]</scope>
    <source>
        <strain evidence="2">Ta-2019</strain>
    </source>
</reference>
<gene>
    <name evidence="2" type="ORF">KI387_012567</name>
</gene>
<feature type="non-terminal residue" evidence="2">
    <location>
        <position position="109"/>
    </location>
</feature>
<feature type="compositionally biased region" description="Polar residues" evidence="1">
    <location>
        <begin position="8"/>
        <end position="25"/>
    </location>
</feature>
<dbReference type="Proteomes" id="UP000824469">
    <property type="component" value="Unassembled WGS sequence"/>
</dbReference>
<feature type="region of interest" description="Disordered" evidence="1">
    <location>
        <begin position="1"/>
        <end position="49"/>
    </location>
</feature>
<feature type="region of interest" description="Disordered" evidence="1">
    <location>
        <begin position="65"/>
        <end position="109"/>
    </location>
</feature>
<evidence type="ECO:0000313" key="3">
    <source>
        <dbReference type="Proteomes" id="UP000824469"/>
    </source>
</evidence>
<evidence type="ECO:0000256" key="1">
    <source>
        <dbReference type="SAM" id="MobiDB-lite"/>
    </source>
</evidence>
<organism evidence="2 3">
    <name type="scientific">Taxus chinensis</name>
    <name type="common">Chinese yew</name>
    <name type="synonym">Taxus wallichiana var. chinensis</name>
    <dbReference type="NCBI Taxonomy" id="29808"/>
    <lineage>
        <taxon>Eukaryota</taxon>
        <taxon>Viridiplantae</taxon>
        <taxon>Streptophyta</taxon>
        <taxon>Embryophyta</taxon>
        <taxon>Tracheophyta</taxon>
        <taxon>Spermatophyta</taxon>
        <taxon>Pinopsida</taxon>
        <taxon>Pinidae</taxon>
        <taxon>Conifers II</taxon>
        <taxon>Cupressales</taxon>
        <taxon>Taxaceae</taxon>
        <taxon>Taxus</taxon>
    </lineage>
</organism>
<dbReference type="AlphaFoldDB" id="A0AA38FCD9"/>
<dbReference type="EMBL" id="JAHRHJ020000009">
    <property type="protein sequence ID" value="KAH9300984.1"/>
    <property type="molecule type" value="Genomic_DNA"/>
</dbReference>
<keyword evidence="3" id="KW-1185">Reference proteome</keyword>
<sequence>MPSDSHAARSNSVVSRTDSSMQVTRSVEGERGLKPRPHESTPRPVEKDVHIKAEEYEDSIQAAFKRMKQQAPLKPSFQEELSQKLKRLHSAESPRQEHKTLKQILETMQ</sequence>
<comment type="caution">
    <text evidence="2">The sequence shown here is derived from an EMBL/GenBank/DDBJ whole genome shotgun (WGS) entry which is preliminary data.</text>
</comment>
<accession>A0AA38FCD9</accession>
<proteinExistence type="predicted"/>
<feature type="compositionally biased region" description="Basic and acidic residues" evidence="1">
    <location>
        <begin position="27"/>
        <end position="49"/>
    </location>
</feature>
<name>A0AA38FCD9_TAXCH</name>
<feature type="compositionally biased region" description="Basic and acidic residues" evidence="1">
    <location>
        <begin position="89"/>
        <end position="100"/>
    </location>
</feature>
<evidence type="ECO:0000313" key="2">
    <source>
        <dbReference type="EMBL" id="KAH9300984.1"/>
    </source>
</evidence>
<protein>
    <submittedName>
        <fullName evidence="2">Uncharacterized protein</fullName>
    </submittedName>
</protein>